<comment type="caution">
    <text evidence="2">The sequence shown here is derived from an EMBL/GenBank/DDBJ whole genome shotgun (WGS) entry which is preliminary data.</text>
</comment>
<evidence type="ECO:0000313" key="2">
    <source>
        <dbReference type="EMBL" id="NBC70295.1"/>
    </source>
</evidence>
<proteinExistence type="predicted"/>
<protein>
    <recommendedName>
        <fullName evidence="4">B box-type domain-containing protein</fullName>
    </recommendedName>
</protein>
<keyword evidence="3" id="KW-1185">Reference proteome</keyword>
<sequence length="189" mass="20751">MSSGTWINHSDCYFHPDHEAVLACKDCGKYLCEACCDEEYPGFCYVCSLAVRNGDSPVEAQDQKLRVGRYILMKLLAAVISVMISTVVWGGIMHGEDGELLLAIGLVSLLIVTTFGVPSSIGIDFMCRRIRARWVRTIAKALLHGLAGLTLAQLIFSNSGWNGLITSLGCLYALVYYAVYVFFEKPGQP</sequence>
<feature type="transmembrane region" description="Helical" evidence="1">
    <location>
        <begin position="137"/>
        <end position="156"/>
    </location>
</feature>
<accession>A0A7X4YPS7</accession>
<dbReference type="Proteomes" id="UP000558113">
    <property type="component" value="Unassembled WGS sequence"/>
</dbReference>
<keyword evidence="1" id="KW-0812">Transmembrane</keyword>
<gene>
    <name evidence="2" type="ORF">GT003_14945</name>
</gene>
<reference evidence="2 3" key="1">
    <citation type="submission" date="2020-01" db="EMBL/GenBank/DDBJ databases">
        <title>Paenibacillus soybeanensis sp. nov. isolated from the nodules of soybean (Glycine max(L.) Merr).</title>
        <authorList>
            <person name="Wang H."/>
        </authorList>
    </citation>
    <scope>NUCLEOTIDE SEQUENCE [LARGE SCALE GENOMIC DNA]</scope>
    <source>
        <strain evidence="2 3">DSM 23054</strain>
    </source>
</reference>
<feature type="transmembrane region" description="Helical" evidence="1">
    <location>
        <begin position="71"/>
        <end position="94"/>
    </location>
</feature>
<dbReference type="OrthoDB" id="9807874at2"/>
<keyword evidence="1" id="KW-0472">Membrane</keyword>
<evidence type="ECO:0000313" key="3">
    <source>
        <dbReference type="Proteomes" id="UP000558113"/>
    </source>
</evidence>
<organism evidence="2 3">
    <name type="scientific">Paenibacillus sacheonensis</name>
    <dbReference type="NCBI Taxonomy" id="742054"/>
    <lineage>
        <taxon>Bacteria</taxon>
        <taxon>Bacillati</taxon>
        <taxon>Bacillota</taxon>
        <taxon>Bacilli</taxon>
        <taxon>Bacillales</taxon>
        <taxon>Paenibacillaceae</taxon>
        <taxon>Paenibacillus</taxon>
    </lineage>
</organism>
<feature type="transmembrane region" description="Helical" evidence="1">
    <location>
        <begin position="100"/>
        <end position="125"/>
    </location>
</feature>
<evidence type="ECO:0000256" key="1">
    <source>
        <dbReference type="SAM" id="Phobius"/>
    </source>
</evidence>
<dbReference type="RefSeq" id="WP_161699056.1">
    <property type="nucleotide sequence ID" value="NZ_JAAAMU010000006.1"/>
</dbReference>
<name>A0A7X4YPS7_9BACL</name>
<feature type="transmembrane region" description="Helical" evidence="1">
    <location>
        <begin position="162"/>
        <end position="183"/>
    </location>
</feature>
<dbReference type="EMBL" id="JAAAMU010000006">
    <property type="protein sequence ID" value="NBC70295.1"/>
    <property type="molecule type" value="Genomic_DNA"/>
</dbReference>
<evidence type="ECO:0008006" key="4">
    <source>
        <dbReference type="Google" id="ProtNLM"/>
    </source>
</evidence>
<dbReference type="AlphaFoldDB" id="A0A7X4YPS7"/>
<keyword evidence="1" id="KW-1133">Transmembrane helix</keyword>